<proteinExistence type="predicted"/>
<organism evidence="1 2">
    <name type="scientific">Shimazuella alba</name>
    <dbReference type="NCBI Taxonomy" id="2690964"/>
    <lineage>
        <taxon>Bacteria</taxon>
        <taxon>Bacillati</taxon>
        <taxon>Bacillota</taxon>
        <taxon>Bacilli</taxon>
        <taxon>Bacillales</taxon>
        <taxon>Thermoactinomycetaceae</taxon>
        <taxon>Shimazuella</taxon>
    </lineage>
</organism>
<dbReference type="RefSeq" id="WP_160800305.1">
    <property type="nucleotide sequence ID" value="NZ_WUUL01000002.1"/>
</dbReference>
<protein>
    <submittedName>
        <fullName evidence="1">Uncharacterized protein</fullName>
    </submittedName>
</protein>
<name>A0A6I4VN79_9BACL</name>
<accession>A0A6I4VN79</accession>
<sequence length="235" mass="27105">MSSFSVKATIKSLLEKGMEVDLRELSPDGELVNSEELAQRMNEVANFCVPSQLEEMPDSVVAIPAYISHPDMNAVLETNGLYFYDMQDVGDRQIVWVEDWKAVIAQRFGKRFYVVSEEAYHLPSETKVQRAYKDYKSRRGHLPKPQMRSEVAKLEAWGFRWYDEGVCGEAKGILPKGWSQGKYVPRNKYTTSVTFYHPDGRKVVLSYGRDDKYRGPKELQLYCFLEEMSEESPES</sequence>
<dbReference type="AlphaFoldDB" id="A0A6I4VN79"/>
<dbReference type="EMBL" id="WUUL01000002">
    <property type="protein sequence ID" value="MXQ52967.1"/>
    <property type="molecule type" value="Genomic_DNA"/>
</dbReference>
<comment type="caution">
    <text evidence="1">The sequence shown here is derived from an EMBL/GenBank/DDBJ whole genome shotgun (WGS) entry which is preliminary data.</text>
</comment>
<evidence type="ECO:0000313" key="1">
    <source>
        <dbReference type="EMBL" id="MXQ52967.1"/>
    </source>
</evidence>
<dbReference type="Proteomes" id="UP000430692">
    <property type="component" value="Unassembled WGS sequence"/>
</dbReference>
<reference evidence="1 2" key="1">
    <citation type="submission" date="2019-12" db="EMBL/GenBank/DDBJ databases">
        <title>Whole-genome analyses of novel actinobacteria.</title>
        <authorList>
            <person name="Sahin N."/>
            <person name="Saygin H."/>
        </authorList>
    </citation>
    <scope>NUCLEOTIDE SEQUENCE [LARGE SCALE GENOMIC DNA]</scope>
    <source>
        <strain evidence="1 2">KC615</strain>
    </source>
</reference>
<keyword evidence="2" id="KW-1185">Reference proteome</keyword>
<gene>
    <name evidence="1" type="ORF">GSM42_04300</name>
</gene>
<evidence type="ECO:0000313" key="2">
    <source>
        <dbReference type="Proteomes" id="UP000430692"/>
    </source>
</evidence>